<feature type="non-terminal residue" evidence="1">
    <location>
        <position position="403"/>
    </location>
</feature>
<accession>X6M8T7</accession>
<comment type="caution">
    <text evidence="1">The sequence shown here is derived from an EMBL/GenBank/DDBJ whole genome shotgun (WGS) entry which is preliminary data.</text>
</comment>
<dbReference type="EMBL" id="ASPP01023496">
    <property type="protein sequence ID" value="ETO10393.1"/>
    <property type="molecule type" value="Genomic_DNA"/>
</dbReference>
<organism evidence="1 2">
    <name type="scientific">Reticulomyxa filosa</name>
    <dbReference type="NCBI Taxonomy" id="46433"/>
    <lineage>
        <taxon>Eukaryota</taxon>
        <taxon>Sar</taxon>
        <taxon>Rhizaria</taxon>
        <taxon>Retaria</taxon>
        <taxon>Foraminifera</taxon>
        <taxon>Monothalamids</taxon>
        <taxon>Reticulomyxidae</taxon>
        <taxon>Reticulomyxa</taxon>
    </lineage>
</organism>
<dbReference type="AlphaFoldDB" id="X6M8T7"/>
<name>X6M8T7_RETFI</name>
<dbReference type="Proteomes" id="UP000023152">
    <property type="component" value="Unassembled WGS sequence"/>
</dbReference>
<keyword evidence="2" id="KW-1185">Reference proteome</keyword>
<gene>
    <name evidence="1" type="ORF">RFI_26985</name>
</gene>
<evidence type="ECO:0000313" key="1">
    <source>
        <dbReference type="EMBL" id="ETO10393.1"/>
    </source>
</evidence>
<sequence length="403" mass="46809">MYLRFSKAYIGVSKVDLKLELTIGNQVGSITEEWSNLSNPDVTNASVITSLLGEVNNGQVRSNVKGNRWESRGNEGKYILSLELTSQTSVRIGDRISIADEHKSLYICNTSIIYRSNRKPAWMSIGLDTNTNLTWQDLGINNSLFIADWIPPILSQDDDYVLNVSDIIQSSSLSSSKQYFYGLSYRQDWYWDVYVYQYLTTDVNTVPNLNSDAYLDGSNSSIHSERQLLADYYWQGERIIVSPNVVPPNTTAEIHMTIHSYLNEYAIYNDPTQLSIVYPYAFQWFDHPSPVYVFNRMFYQYCHNSTASLFFFFNCIFKSHYHYYYYYLLDQRVDVHVQRVPIIAKIGGGNMRWLLPTLEYDVVNHWTMELNAYPFTIALRSNLSQPPLFYRWFCGDSLFTDPL</sequence>
<proteinExistence type="predicted"/>
<evidence type="ECO:0000313" key="2">
    <source>
        <dbReference type="Proteomes" id="UP000023152"/>
    </source>
</evidence>
<reference evidence="1 2" key="1">
    <citation type="journal article" date="2013" name="Curr. Biol.">
        <title>The Genome of the Foraminiferan Reticulomyxa filosa.</title>
        <authorList>
            <person name="Glockner G."/>
            <person name="Hulsmann N."/>
            <person name="Schleicher M."/>
            <person name="Noegel A.A."/>
            <person name="Eichinger L."/>
            <person name="Gallinger C."/>
            <person name="Pawlowski J."/>
            <person name="Sierra R."/>
            <person name="Euteneuer U."/>
            <person name="Pillet L."/>
            <person name="Moustafa A."/>
            <person name="Platzer M."/>
            <person name="Groth M."/>
            <person name="Szafranski K."/>
            <person name="Schliwa M."/>
        </authorList>
    </citation>
    <scope>NUCLEOTIDE SEQUENCE [LARGE SCALE GENOMIC DNA]</scope>
</reference>
<protein>
    <submittedName>
        <fullName evidence="1">Uncharacterized protein</fullName>
    </submittedName>
</protein>